<dbReference type="PIRSF" id="PIRSF006304">
    <property type="entry name" value="GatC"/>
    <property type="match status" value="1"/>
</dbReference>
<dbReference type="Proteomes" id="UP000075304">
    <property type="component" value="Unassembled WGS sequence"/>
</dbReference>
<evidence type="ECO:0000313" key="11">
    <source>
        <dbReference type="EMBL" id="KYC73342.1"/>
    </source>
</evidence>
<dbReference type="PROSITE" id="PS51104">
    <property type="entry name" value="PTS_EIIC_TYPE_2"/>
    <property type="match status" value="1"/>
</dbReference>
<dbReference type="InterPro" id="IPR013014">
    <property type="entry name" value="PTS_EIIC_2"/>
</dbReference>
<feature type="transmembrane region" description="Helical" evidence="9">
    <location>
        <begin position="38"/>
        <end position="60"/>
    </location>
</feature>
<evidence type="ECO:0000256" key="2">
    <source>
        <dbReference type="ARBA" id="ARBA00022448"/>
    </source>
</evidence>
<dbReference type="InterPro" id="IPR013853">
    <property type="entry name" value="EIIC-GAT"/>
</dbReference>
<dbReference type="GO" id="GO:0015577">
    <property type="term" value="F:galactitol transmembrane transporter activity"/>
    <property type="evidence" value="ECO:0007669"/>
    <property type="project" value="InterPro"/>
</dbReference>
<gene>
    <name evidence="11" type="ORF">B4099_0968</name>
</gene>
<name>A0A150KIN1_HEYCO</name>
<reference evidence="11 12" key="1">
    <citation type="submission" date="2016-01" db="EMBL/GenBank/DDBJ databases">
        <title>Genome Sequences of Twelve Sporeforming Bacillus Species Isolated from Foods.</title>
        <authorList>
            <person name="Berendsen E.M."/>
            <person name="Wells-Bennik M.H."/>
            <person name="Krawcyk A.O."/>
            <person name="De Jong A."/>
            <person name="Holsappel S."/>
            <person name="Eijlander R.T."/>
            <person name="Kuipers O.P."/>
        </authorList>
    </citation>
    <scope>NUCLEOTIDE SEQUENCE [LARGE SCALE GENOMIC DNA]</scope>
    <source>
        <strain evidence="11 12">B4099</strain>
    </source>
</reference>
<keyword evidence="4" id="KW-0762">Sugar transport</keyword>
<evidence type="ECO:0000256" key="1">
    <source>
        <dbReference type="ARBA" id="ARBA00004651"/>
    </source>
</evidence>
<sequence>MEVLQHVVQYVLNMGASVFVPIIMLIIGICARMKLREAIGAAIIFGVAFAGMNLVVGYMLDAISPAAQSFAKNTGISLTAIDGGWTTAASITWAWPLAFLVFPLQIAINIVMLLFKWTKTLNVDMWNVWGKCFVAVMISYISGSIYLAFVVVAIQVIVELKIGDIWGREIEDLTGIPGVTVPHHMTLIASLLYLIDKLLDKIPFMNKKMDAEALKEKLGVFAENHVMGAVIGFLLGLVAGYGISKSLILAIQAATALTLFPMVSKLFMQALSPISEAISEFMRKHFGGREIFIGLDWPILAGRNEIWVSAIILIPFELLFAVILPGNKVLPFGGIINLSIAVAVVLLTRGNLLRMIIYGIVTTPVFLYIATFFSPYITRLAQETGAVKVAEGTMLTWSTIENGEFKFAFAEAMAGKWWGMLLSVLWLALFALFYYGRKKDNAAYFGQNHKEHVADVFKKEQSL</sequence>
<feature type="transmembrane region" description="Helical" evidence="9">
    <location>
        <begin position="330"/>
        <end position="348"/>
    </location>
</feature>
<evidence type="ECO:0000256" key="4">
    <source>
        <dbReference type="ARBA" id="ARBA00022597"/>
    </source>
</evidence>
<dbReference type="PANTHER" id="PTHR37324">
    <property type="entry name" value="PTS SYSTEM GALACTITOL-SPECIFIC EIIC COMPONENT"/>
    <property type="match status" value="1"/>
</dbReference>
<dbReference type="Pfam" id="PF03611">
    <property type="entry name" value="EIIC-GAT"/>
    <property type="match status" value="1"/>
</dbReference>
<evidence type="ECO:0000256" key="5">
    <source>
        <dbReference type="ARBA" id="ARBA00022683"/>
    </source>
</evidence>
<dbReference type="RefSeq" id="WP_061574165.1">
    <property type="nucleotide sequence ID" value="NZ_JAABON010000068.1"/>
</dbReference>
<comment type="subcellular location">
    <subcellularLocation>
        <location evidence="1">Cell membrane</location>
        <topology evidence="1">Multi-pass membrane protein</topology>
    </subcellularLocation>
</comment>
<comment type="caution">
    <text evidence="11">The sequence shown here is derived from an EMBL/GenBank/DDBJ whole genome shotgun (WGS) entry which is preliminary data.</text>
</comment>
<keyword evidence="11" id="KW-0808">Transferase</keyword>
<keyword evidence="7 9" id="KW-1133">Transmembrane helix</keyword>
<evidence type="ECO:0000256" key="3">
    <source>
        <dbReference type="ARBA" id="ARBA00022475"/>
    </source>
</evidence>
<accession>A0A150KIN1</accession>
<feature type="transmembrane region" description="Helical" evidence="9">
    <location>
        <begin position="417"/>
        <end position="435"/>
    </location>
</feature>
<keyword evidence="2" id="KW-0813">Transport</keyword>
<evidence type="ECO:0000256" key="9">
    <source>
        <dbReference type="SAM" id="Phobius"/>
    </source>
</evidence>
<organism evidence="11 12">
    <name type="scientific">Heyndrickxia coagulans</name>
    <name type="common">Weizmannia coagulans</name>
    <dbReference type="NCBI Taxonomy" id="1398"/>
    <lineage>
        <taxon>Bacteria</taxon>
        <taxon>Bacillati</taxon>
        <taxon>Bacillota</taxon>
        <taxon>Bacilli</taxon>
        <taxon>Bacillales</taxon>
        <taxon>Bacillaceae</taxon>
        <taxon>Heyndrickxia</taxon>
    </lineage>
</organism>
<dbReference type="EC" id="2.7.1.69" evidence="11"/>
<dbReference type="GO" id="GO:0016740">
    <property type="term" value="F:transferase activity"/>
    <property type="evidence" value="ECO:0007669"/>
    <property type="project" value="UniProtKB-KW"/>
</dbReference>
<dbReference type="EMBL" id="LQYI01000007">
    <property type="protein sequence ID" value="KYC73342.1"/>
    <property type="molecule type" value="Genomic_DNA"/>
</dbReference>
<evidence type="ECO:0000256" key="7">
    <source>
        <dbReference type="ARBA" id="ARBA00022989"/>
    </source>
</evidence>
<dbReference type="GO" id="GO:0005886">
    <property type="term" value="C:plasma membrane"/>
    <property type="evidence" value="ECO:0007669"/>
    <property type="project" value="UniProtKB-SubCell"/>
</dbReference>
<keyword evidence="8 9" id="KW-0472">Membrane</keyword>
<evidence type="ECO:0000256" key="6">
    <source>
        <dbReference type="ARBA" id="ARBA00022692"/>
    </source>
</evidence>
<feature type="transmembrane region" description="Helical" evidence="9">
    <location>
        <begin position="178"/>
        <end position="199"/>
    </location>
</feature>
<dbReference type="PANTHER" id="PTHR37324:SF2">
    <property type="entry name" value="PTS SYSTEM GALACTITOL-SPECIFIC EIIC COMPONENT"/>
    <property type="match status" value="1"/>
</dbReference>
<feature type="transmembrane region" description="Helical" evidence="9">
    <location>
        <begin position="93"/>
        <end position="115"/>
    </location>
</feature>
<keyword evidence="3" id="KW-1003">Cell membrane</keyword>
<evidence type="ECO:0000259" key="10">
    <source>
        <dbReference type="PROSITE" id="PS51104"/>
    </source>
</evidence>
<dbReference type="InterPro" id="IPR004703">
    <property type="entry name" value="PTS_sugar-sp_permease"/>
</dbReference>
<keyword evidence="6 9" id="KW-0812">Transmembrane</keyword>
<protein>
    <submittedName>
        <fullName evidence="11">PTS system, galactitol-specific IIC component</fullName>
        <ecNumber evidence="11">2.7.1.69</ecNumber>
    </submittedName>
</protein>
<keyword evidence="5" id="KW-0598">Phosphotransferase system</keyword>
<dbReference type="PATRIC" id="fig|1398.25.peg.3228"/>
<feature type="transmembrane region" description="Helical" evidence="9">
    <location>
        <begin position="355"/>
        <end position="377"/>
    </location>
</feature>
<feature type="transmembrane region" description="Helical" evidence="9">
    <location>
        <begin position="12"/>
        <end position="31"/>
    </location>
</feature>
<feature type="domain" description="PTS EIIC type-2" evidence="10">
    <location>
        <begin position="8"/>
        <end position="436"/>
    </location>
</feature>
<dbReference type="GO" id="GO:0009401">
    <property type="term" value="P:phosphoenolpyruvate-dependent sugar phosphotransferase system"/>
    <property type="evidence" value="ECO:0007669"/>
    <property type="project" value="UniProtKB-KW"/>
</dbReference>
<evidence type="ECO:0000256" key="8">
    <source>
        <dbReference type="ARBA" id="ARBA00023136"/>
    </source>
</evidence>
<feature type="transmembrane region" description="Helical" evidence="9">
    <location>
        <begin position="306"/>
        <end position="324"/>
    </location>
</feature>
<evidence type="ECO:0000313" key="12">
    <source>
        <dbReference type="Proteomes" id="UP000075304"/>
    </source>
</evidence>
<proteinExistence type="predicted"/>
<feature type="transmembrane region" description="Helical" evidence="9">
    <location>
        <begin position="136"/>
        <end position="158"/>
    </location>
</feature>
<dbReference type="AlphaFoldDB" id="A0A150KIN1"/>
<feature type="transmembrane region" description="Helical" evidence="9">
    <location>
        <begin position="247"/>
        <end position="268"/>
    </location>
</feature>
<feature type="transmembrane region" description="Helical" evidence="9">
    <location>
        <begin position="220"/>
        <end position="241"/>
    </location>
</feature>